<comment type="caution">
    <text evidence="2">The sequence shown here is derived from an EMBL/GenBank/DDBJ whole genome shotgun (WGS) entry which is preliminary data.</text>
</comment>
<organism evidence="2 3">
    <name type="scientific">Streptomyces violaceusniger</name>
    <dbReference type="NCBI Taxonomy" id="68280"/>
    <lineage>
        <taxon>Bacteria</taxon>
        <taxon>Bacillati</taxon>
        <taxon>Actinomycetota</taxon>
        <taxon>Actinomycetes</taxon>
        <taxon>Kitasatosporales</taxon>
        <taxon>Streptomycetaceae</taxon>
        <taxon>Streptomyces</taxon>
        <taxon>Streptomyces violaceusniger group</taxon>
    </lineage>
</organism>
<proteinExistence type="predicted"/>
<evidence type="ECO:0000256" key="1">
    <source>
        <dbReference type="SAM" id="MobiDB-lite"/>
    </source>
</evidence>
<dbReference type="AlphaFoldDB" id="A0A4D4L9S2"/>
<feature type="region of interest" description="Disordered" evidence="1">
    <location>
        <begin position="1"/>
        <end position="20"/>
    </location>
</feature>
<name>A0A4D4L9S2_STRVO</name>
<dbReference type="Proteomes" id="UP000301309">
    <property type="component" value="Unassembled WGS sequence"/>
</dbReference>
<sequence>MWRGSVTPPVVGPSSWASDSGSRYGFAAAYLLMDPACPMGLPSASTVWFGARESERDRRTCATAIWHGTGTVTIKRSGLRTRPRSLTWAFVVERVTGIEPAL</sequence>
<evidence type="ECO:0000313" key="3">
    <source>
        <dbReference type="Proteomes" id="UP000301309"/>
    </source>
</evidence>
<keyword evidence="3" id="KW-1185">Reference proteome</keyword>
<protein>
    <submittedName>
        <fullName evidence="2">Uncharacterized protein</fullName>
    </submittedName>
</protein>
<dbReference type="EMBL" id="BJHW01000001">
    <property type="protein sequence ID" value="GDY55258.1"/>
    <property type="molecule type" value="Genomic_DNA"/>
</dbReference>
<evidence type="ECO:0000313" key="2">
    <source>
        <dbReference type="EMBL" id="GDY55258.1"/>
    </source>
</evidence>
<accession>A0A4D4L9S2</accession>
<gene>
    <name evidence="2" type="ORF">SVIO_058810</name>
</gene>
<reference evidence="2 3" key="1">
    <citation type="journal article" date="2020" name="Int. J. Syst. Evol. Microbiol.">
        <title>Reclassification of Streptomyces castelarensis and Streptomyces sporoclivatus as later heterotypic synonyms of Streptomyces antimycoticus.</title>
        <authorList>
            <person name="Komaki H."/>
            <person name="Tamura T."/>
        </authorList>
    </citation>
    <scope>NUCLEOTIDE SEQUENCE [LARGE SCALE GENOMIC DNA]</scope>
    <source>
        <strain evidence="2 3">NBRC 13459</strain>
    </source>
</reference>